<evidence type="ECO:0000313" key="4">
    <source>
        <dbReference type="Proteomes" id="UP000177027"/>
    </source>
</evidence>
<reference evidence="3 4" key="1">
    <citation type="journal article" date="2016" name="Nat. Commun.">
        <title>Thousands of microbial genomes shed light on interconnected biogeochemical processes in an aquifer system.</title>
        <authorList>
            <person name="Anantharaman K."/>
            <person name="Brown C.T."/>
            <person name="Hug L.A."/>
            <person name="Sharon I."/>
            <person name="Castelle C.J."/>
            <person name="Probst A.J."/>
            <person name="Thomas B.C."/>
            <person name="Singh A."/>
            <person name="Wilkins M.J."/>
            <person name="Karaoz U."/>
            <person name="Brodie E.L."/>
            <person name="Williams K.H."/>
            <person name="Hubbard S.S."/>
            <person name="Banfield J.F."/>
        </authorList>
    </citation>
    <scope>NUCLEOTIDE SEQUENCE [LARGE SCALE GENOMIC DNA]</scope>
</reference>
<evidence type="ECO:0008006" key="5">
    <source>
        <dbReference type="Google" id="ProtNLM"/>
    </source>
</evidence>
<feature type="region of interest" description="Disordered" evidence="1">
    <location>
        <begin position="205"/>
        <end position="233"/>
    </location>
</feature>
<feature type="region of interest" description="Disordered" evidence="1">
    <location>
        <begin position="736"/>
        <end position="761"/>
    </location>
</feature>
<dbReference type="EMBL" id="MFZS01000002">
    <property type="protein sequence ID" value="OGK29395.1"/>
    <property type="molecule type" value="Genomic_DNA"/>
</dbReference>
<dbReference type="InterPro" id="IPR036439">
    <property type="entry name" value="Dockerin_dom_sf"/>
</dbReference>
<dbReference type="Proteomes" id="UP000177027">
    <property type="component" value="Unassembled WGS sequence"/>
</dbReference>
<name>A0A1F7HEE5_9BACT</name>
<proteinExistence type="predicted"/>
<comment type="caution">
    <text evidence="3">The sequence shown here is derived from an EMBL/GenBank/DDBJ whole genome shotgun (WGS) entry which is preliminary data.</text>
</comment>
<evidence type="ECO:0000256" key="1">
    <source>
        <dbReference type="SAM" id="MobiDB-lite"/>
    </source>
</evidence>
<feature type="compositionally biased region" description="Polar residues" evidence="1">
    <location>
        <begin position="218"/>
        <end position="233"/>
    </location>
</feature>
<dbReference type="CDD" id="cd14256">
    <property type="entry name" value="Dockerin_I"/>
    <property type="match status" value="1"/>
</dbReference>
<dbReference type="InterPro" id="IPR018247">
    <property type="entry name" value="EF_Hand_1_Ca_BS"/>
</dbReference>
<keyword evidence="2" id="KW-0812">Transmembrane</keyword>
<keyword evidence="2" id="KW-1133">Transmembrane helix</keyword>
<dbReference type="Pfam" id="PF00404">
    <property type="entry name" value="Dockerin_1"/>
    <property type="match status" value="1"/>
</dbReference>
<organism evidence="3 4">
    <name type="scientific">Candidatus Roizmanbacteria bacterium RIFCSPHIGHO2_02_FULL_40_9</name>
    <dbReference type="NCBI Taxonomy" id="1802042"/>
    <lineage>
        <taxon>Bacteria</taxon>
        <taxon>Candidatus Roizmaniibacteriota</taxon>
    </lineage>
</organism>
<evidence type="ECO:0000256" key="2">
    <source>
        <dbReference type="SAM" id="Phobius"/>
    </source>
</evidence>
<dbReference type="GO" id="GO:0004553">
    <property type="term" value="F:hydrolase activity, hydrolyzing O-glycosyl compounds"/>
    <property type="evidence" value="ECO:0007669"/>
    <property type="project" value="InterPro"/>
</dbReference>
<dbReference type="InterPro" id="IPR002105">
    <property type="entry name" value="Dockerin_1_rpt"/>
</dbReference>
<dbReference type="GO" id="GO:0000272">
    <property type="term" value="P:polysaccharide catabolic process"/>
    <property type="evidence" value="ECO:0007669"/>
    <property type="project" value="InterPro"/>
</dbReference>
<feature type="compositionally biased region" description="Pro residues" evidence="1">
    <location>
        <begin position="745"/>
        <end position="757"/>
    </location>
</feature>
<keyword evidence="2" id="KW-0472">Membrane</keyword>
<sequence>MLLIIQLLQLITESMLMNNTVNRKNGNAAGIMLAGIGIIAGILGIAGIRLIQNTARNASASFQSSVKVVQGSINANRRGDRKVLIGGSICFGSHINSGTETGVITIRNANGVELKDSEGSEHMQKILLSAGSSFPAPCDYVNTETGEAILKNRQSSGNSFNVTATFPQPLSSSYCPDVYLHYNGYNFSGTPFSRIKLSDIDGVCPRAPTSTPTPSPTGIPQTNPTQLPTQSTSGSFEGTIAVYSCKKPDYINVVFCDGAECNEDEPLGFSTRPSENGIWLTDDNNDNTWIYQYKISKNIKEQPLDPNKEYVLKGAKVFFGRDFYWSSREQNEKLNLKPPAKRDFEVDASPTCSCTFDAISYIKDPQGNYITSLDGKNGVAGTINNKQRAERPDAPIFNLPFNHLGNNPGRIDVHSKDYTSLLNIHGRDGLASVKLFAPGWKVVGQECKSNNPDVPACPGYTTSWPPAGEDKAKYTSNVFDGLRVTCGTDLEYGWTLLSPTPTPSPKPGNGDLVIHTVFYARQEDPPSCSNEYVNSQNIQIDPAPPEENKPTWVHFDWFYYEKLPITVSGPVTRDNPDGLTAGHRRFNQLPAGSYTISYDEDANRMDYMKLASNCSKTVEVKGETTTEVKLVFYVNPGDKYEIGDEVGNTCTKCLEHEDSTCGPAVAFKTLCLNPGSYTPSPEDDPPAPPQSGGGVCQQWCASPDFCRGRGYEPRTPPAGESCGGAGEQWCCPPGSSMPGGNPGGGNPPAPPNSPPDNPSTICGDSSLGFDSECVTKNQCNYGDVAPHYNCGSSAVCCNVIDINEEPPENPLPGQPGRIVPSCPDDNDRYTWIGPLSNQNNCSHFEDYAGEARYMGTASDGERMYCCKINRTERPPSLGTCPPSSEYPNHTFGPVDTRSKCNPDQGGPGGVARQARGGSGFCCQVTPPSPPPADIPAYCKTWEGVYSGTLYNCEQCVSGGSLGYVVACNLCRRSALGLYSTCAGGSSCSDAADCDDCERNTLSGGARPLSESCTKCTRQSWACASRRGSLTSSSDVLKNMDLDSNGVINSLDLFYILEDYGTEAKINVDTVTADVNSDGFVNALDLSLVVGAFGQEVK</sequence>
<gene>
    <name evidence="3" type="ORF">A3D06_00300</name>
</gene>
<dbReference type="SUPFAM" id="SSF63446">
    <property type="entry name" value="Type I dockerin domain"/>
    <property type="match status" value="1"/>
</dbReference>
<feature type="transmembrane region" description="Helical" evidence="2">
    <location>
        <begin position="31"/>
        <end position="51"/>
    </location>
</feature>
<protein>
    <recommendedName>
        <fullName evidence="5">Dockerin domain-containing protein</fullName>
    </recommendedName>
</protein>
<dbReference type="PROSITE" id="PS00018">
    <property type="entry name" value="EF_HAND_1"/>
    <property type="match status" value="2"/>
</dbReference>
<dbReference type="AlphaFoldDB" id="A0A1F7HEE5"/>
<evidence type="ECO:0000313" key="3">
    <source>
        <dbReference type="EMBL" id="OGK29395.1"/>
    </source>
</evidence>
<accession>A0A1F7HEE5</accession>
<dbReference type="Gene3D" id="1.10.1330.10">
    <property type="entry name" value="Dockerin domain"/>
    <property type="match status" value="1"/>
</dbReference>